<keyword evidence="4 8" id="KW-0678">Repressor</keyword>
<dbReference type="EMBL" id="MWWT01000008">
    <property type="protein sequence ID" value="OZG53593.1"/>
    <property type="molecule type" value="Genomic_DNA"/>
</dbReference>
<comment type="pathway">
    <text evidence="8">Amino-acid biosynthesis; L-arginine biosynthesis [regulation].</text>
</comment>
<feature type="domain" description="Arginine repressor C-terminal" evidence="10">
    <location>
        <begin position="143"/>
        <end position="206"/>
    </location>
</feature>
<evidence type="ECO:0000313" key="12">
    <source>
        <dbReference type="Proteomes" id="UP000243657"/>
    </source>
</evidence>
<keyword evidence="7 8" id="KW-0804">Transcription</keyword>
<dbReference type="InterPro" id="IPR036390">
    <property type="entry name" value="WH_DNA-bd_sf"/>
</dbReference>
<dbReference type="PRINTS" id="PR01467">
    <property type="entry name" value="ARGREPRESSOR"/>
</dbReference>
<evidence type="ECO:0000259" key="10">
    <source>
        <dbReference type="Pfam" id="PF02863"/>
    </source>
</evidence>
<keyword evidence="6 8" id="KW-0238">DNA-binding</keyword>
<evidence type="ECO:0000256" key="7">
    <source>
        <dbReference type="ARBA" id="ARBA00023163"/>
    </source>
</evidence>
<evidence type="ECO:0000259" key="9">
    <source>
        <dbReference type="Pfam" id="PF01316"/>
    </source>
</evidence>
<dbReference type="AlphaFoldDB" id="A0A261F3E5"/>
<dbReference type="Gene3D" id="1.10.10.10">
    <property type="entry name" value="Winged helix-like DNA-binding domain superfamily/Winged helix DNA-binding domain"/>
    <property type="match status" value="1"/>
</dbReference>
<feature type="domain" description="Arginine repressor DNA-binding" evidence="9">
    <location>
        <begin position="8"/>
        <end position="73"/>
    </location>
</feature>
<dbReference type="PANTHER" id="PTHR34471:SF1">
    <property type="entry name" value="ARGININE REPRESSOR"/>
    <property type="match status" value="1"/>
</dbReference>
<dbReference type="GO" id="GO:0003677">
    <property type="term" value="F:DNA binding"/>
    <property type="evidence" value="ECO:0007669"/>
    <property type="project" value="UniProtKB-KW"/>
</dbReference>
<keyword evidence="8" id="KW-0028">Amino-acid biosynthesis</keyword>
<evidence type="ECO:0000256" key="1">
    <source>
        <dbReference type="ARBA" id="ARBA00004496"/>
    </source>
</evidence>
<dbReference type="SUPFAM" id="SSF46785">
    <property type="entry name" value="Winged helix' DNA-binding domain"/>
    <property type="match status" value="1"/>
</dbReference>
<sequence>MNAGIPSTRTARLSVIEQLLGQYVVKSQQQLVSLLAEEGIQVTQATLSRDLDDLRASKVRTQEGDFAYAVPTQSPLEKVMLDEITCEQDRRNSAAHGAGAGAGAGVGARAGSRAGAGARASQHVDIFTPVARRHTQLAKVIGSLITKVVCAQNLVVIHTPPGAAQYVASAIDKYPIDHVAGTIAGDDTVMMITTDNAAAQEKMDWLMSMVGAEK</sequence>
<dbReference type="GO" id="GO:0006526">
    <property type="term" value="P:L-arginine biosynthetic process"/>
    <property type="evidence" value="ECO:0007669"/>
    <property type="project" value="UniProtKB-UniPathway"/>
</dbReference>
<name>A0A261F3E5_9BIFI</name>
<dbReference type="UniPathway" id="UPA00068"/>
<organism evidence="11 12">
    <name type="scientific">Alloscardovia macacae</name>
    <dbReference type="NCBI Taxonomy" id="1160091"/>
    <lineage>
        <taxon>Bacteria</taxon>
        <taxon>Bacillati</taxon>
        <taxon>Actinomycetota</taxon>
        <taxon>Actinomycetes</taxon>
        <taxon>Bifidobacteriales</taxon>
        <taxon>Bifidobacteriaceae</taxon>
        <taxon>Alloscardovia</taxon>
    </lineage>
</organism>
<dbReference type="RefSeq" id="WP_244568897.1">
    <property type="nucleotide sequence ID" value="NZ_JBHLWS010000009.1"/>
</dbReference>
<accession>A0A261F3E5</accession>
<keyword evidence="5 8" id="KW-0805">Transcription regulation</keyword>
<dbReference type="GO" id="GO:0005737">
    <property type="term" value="C:cytoplasm"/>
    <property type="evidence" value="ECO:0007669"/>
    <property type="project" value="UniProtKB-SubCell"/>
</dbReference>
<dbReference type="InterPro" id="IPR020900">
    <property type="entry name" value="Arg_repress_DNA-bd"/>
</dbReference>
<keyword evidence="8" id="KW-0055">Arginine biosynthesis</keyword>
<evidence type="ECO:0000256" key="5">
    <source>
        <dbReference type="ARBA" id="ARBA00023015"/>
    </source>
</evidence>
<comment type="similarity">
    <text evidence="2 8">Belongs to the ArgR family.</text>
</comment>
<reference evidence="11 12" key="1">
    <citation type="journal article" date="2017" name="BMC Genomics">
        <title>Comparative genomic and phylogenomic analyses of the Bifidobacteriaceae family.</title>
        <authorList>
            <person name="Lugli G.A."/>
            <person name="Milani C."/>
            <person name="Turroni F."/>
            <person name="Duranti S."/>
            <person name="Mancabelli L."/>
            <person name="Mangifesta M."/>
            <person name="Ferrario C."/>
            <person name="Modesto M."/>
            <person name="Mattarelli P."/>
            <person name="Jiri K."/>
            <person name="van Sinderen D."/>
            <person name="Ventura M."/>
        </authorList>
    </citation>
    <scope>NUCLEOTIDE SEQUENCE [LARGE SCALE GENOMIC DNA]</scope>
    <source>
        <strain evidence="11 12">DSM 24762</strain>
    </source>
</reference>
<dbReference type="PANTHER" id="PTHR34471">
    <property type="entry name" value="ARGININE REPRESSOR"/>
    <property type="match status" value="1"/>
</dbReference>
<evidence type="ECO:0000256" key="3">
    <source>
        <dbReference type="ARBA" id="ARBA00022490"/>
    </source>
</evidence>
<dbReference type="GO" id="GO:0003700">
    <property type="term" value="F:DNA-binding transcription factor activity"/>
    <property type="evidence" value="ECO:0007669"/>
    <property type="project" value="UniProtKB-UniRule"/>
</dbReference>
<keyword evidence="3 8" id="KW-0963">Cytoplasm</keyword>
<evidence type="ECO:0000256" key="8">
    <source>
        <dbReference type="HAMAP-Rule" id="MF_00173"/>
    </source>
</evidence>
<dbReference type="GO" id="GO:0034618">
    <property type="term" value="F:arginine binding"/>
    <property type="evidence" value="ECO:0007669"/>
    <property type="project" value="InterPro"/>
</dbReference>
<dbReference type="InterPro" id="IPR020899">
    <property type="entry name" value="Arg_repress_C"/>
</dbReference>
<keyword evidence="12" id="KW-1185">Reference proteome</keyword>
<dbReference type="Pfam" id="PF02863">
    <property type="entry name" value="Arg_repressor_C"/>
    <property type="match status" value="1"/>
</dbReference>
<evidence type="ECO:0000256" key="6">
    <source>
        <dbReference type="ARBA" id="ARBA00023125"/>
    </source>
</evidence>
<evidence type="ECO:0000256" key="2">
    <source>
        <dbReference type="ARBA" id="ARBA00008316"/>
    </source>
</evidence>
<comment type="function">
    <text evidence="8">Regulates arginine biosynthesis genes.</text>
</comment>
<dbReference type="InterPro" id="IPR001669">
    <property type="entry name" value="Arg_repress"/>
</dbReference>
<dbReference type="Pfam" id="PF01316">
    <property type="entry name" value="Arg_repressor"/>
    <property type="match status" value="1"/>
</dbReference>
<dbReference type="GO" id="GO:0051259">
    <property type="term" value="P:protein complex oligomerization"/>
    <property type="evidence" value="ECO:0007669"/>
    <property type="project" value="InterPro"/>
</dbReference>
<evidence type="ECO:0000256" key="4">
    <source>
        <dbReference type="ARBA" id="ARBA00022491"/>
    </source>
</evidence>
<dbReference type="SUPFAM" id="SSF55252">
    <property type="entry name" value="C-terminal domain of arginine repressor"/>
    <property type="match status" value="1"/>
</dbReference>
<dbReference type="GO" id="GO:1900079">
    <property type="term" value="P:regulation of arginine biosynthetic process"/>
    <property type="evidence" value="ECO:0007669"/>
    <property type="project" value="UniProtKB-UniRule"/>
</dbReference>
<dbReference type="Gene3D" id="3.30.1360.40">
    <property type="match status" value="1"/>
</dbReference>
<dbReference type="InterPro" id="IPR036388">
    <property type="entry name" value="WH-like_DNA-bd_sf"/>
</dbReference>
<comment type="subcellular location">
    <subcellularLocation>
        <location evidence="1 8">Cytoplasm</location>
    </subcellularLocation>
</comment>
<comment type="caution">
    <text evidence="11">The sequence shown here is derived from an EMBL/GenBank/DDBJ whole genome shotgun (WGS) entry which is preliminary data.</text>
</comment>
<evidence type="ECO:0000313" key="11">
    <source>
        <dbReference type="EMBL" id="OZG53593.1"/>
    </source>
</evidence>
<dbReference type="HAMAP" id="MF_00173">
    <property type="entry name" value="Arg_repressor"/>
    <property type="match status" value="1"/>
</dbReference>
<proteinExistence type="inferred from homology"/>
<dbReference type="InterPro" id="IPR036251">
    <property type="entry name" value="Arg_repress_C_sf"/>
</dbReference>
<dbReference type="Proteomes" id="UP000243657">
    <property type="component" value="Unassembled WGS sequence"/>
</dbReference>
<gene>
    <name evidence="8" type="primary">argR</name>
    <name evidence="11" type="ORF">ALMA_1158</name>
</gene>
<protein>
    <recommendedName>
        <fullName evidence="8">Arginine repressor</fullName>
    </recommendedName>
</protein>